<proteinExistence type="predicted"/>
<dbReference type="AlphaFoldDB" id="A0A7C4UFY8"/>
<evidence type="ECO:0000313" key="1">
    <source>
        <dbReference type="EMBL" id="HGW91538.1"/>
    </source>
</evidence>
<reference evidence="1" key="1">
    <citation type="journal article" date="2020" name="mSystems">
        <title>Genome- and Community-Level Interaction Insights into Carbon Utilization and Element Cycling Functions of Hydrothermarchaeota in Hydrothermal Sediment.</title>
        <authorList>
            <person name="Zhou Z."/>
            <person name="Liu Y."/>
            <person name="Xu W."/>
            <person name="Pan J."/>
            <person name="Luo Z.H."/>
            <person name="Li M."/>
        </authorList>
    </citation>
    <scope>NUCLEOTIDE SEQUENCE [LARGE SCALE GENOMIC DNA]</scope>
    <source>
        <strain evidence="1">SpSt-780</strain>
    </source>
</reference>
<dbReference type="EMBL" id="DTHG01000037">
    <property type="protein sequence ID" value="HGW91538.1"/>
    <property type="molecule type" value="Genomic_DNA"/>
</dbReference>
<protein>
    <submittedName>
        <fullName evidence="1">Uncharacterized protein</fullName>
    </submittedName>
</protein>
<comment type="caution">
    <text evidence="1">The sequence shown here is derived from an EMBL/GenBank/DDBJ whole genome shotgun (WGS) entry which is preliminary data.</text>
</comment>
<accession>A0A7C4UFY8</accession>
<sequence>MIFLLSIILDERLTKGSLLNADFVETLYSEDKRCIFKGKIYIWENGFRIEVNEPFLQVLIGKENLTVWTRGVEYPSIYENRFPLNRILFRTDEFLSDYEEKDGLIKIIPKESVYVKNVLLKKGKTIESIELNLESSRMVFIIRNIKIRKRFSERILLQPPSWD</sequence>
<gene>
    <name evidence="1" type="ORF">ENV67_03235</name>
</gene>
<organism evidence="1">
    <name type="scientific">candidate division WOR-3 bacterium</name>
    <dbReference type="NCBI Taxonomy" id="2052148"/>
    <lineage>
        <taxon>Bacteria</taxon>
        <taxon>Bacteria division WOR-3</taxon>
    </lineage>
</organism>
<name>A0A7C4UFY8_UNCW3</name>